<organism evidence="7 8">
    <name type="scientific">Comamonas serinivorans</name>
    <dbReference type="NCBI Taxonomy" id="1082851"/>
    <lineage>
        <taxon>Bacteria</taxon>
        <taxon>Pseudomonadati</taxon>
        <taxon>Pseudomonadota</taxon>
        <taxon>Betaproteobacteria</taxon>
        <taxon>Burkholderiales</taxon>
        <taxon>Comamonadaceae</taxon>
        <taxon>Comamonas</taxon>
    </lineage>
</organism>
<dbReference type="OrthoDB" id="348111at2"/>
<name>A0A1Y0EQT7_9BURK</name>
<sequence length="287" mass="30374">MTSTATTALRSVLYVPGDKERALHKLGTLAADVYVIDLEDAVAPDRKDTARANTAAVLQGGTVPTAQLVVRVNGDAASQSADLQALRGCTPRAVLLPKYESHAQLAALRQALQQAGLPTSTQVWVMVETPIGIAQVAQLLAVDNGSYPLAAVVIGTNDIARLTGTSMGEGRRYLLPWLATVLIHAKAQHLAVLDGVYNDFSDTEGFAAEARQGRDMGFDGKTLIHPSQVAPANASFAPSDAQVQWAQAVVAAFNQPENASKGAIQIDGEMVERLHLEIAHRVLAATR</sequence>
<evidence type="ECO:0000313" key="7">
    <source>
        <dbReference type="EMBL" id="ARU05963.1"/>
    </source>
</evidence>
<evidence type="ECO:0000256" key="1">
    <source>
        <dbReference type="ARBA" id="ARBA00001946"/>
    </source>
</evidence>
<dbReference type="PANTHER" id="PTHR11105:SF0">
    <property type="entry name" value="CITRAMALYL-COA LYASE, MITOCHONDRIAL"/>
    <property type="match status" value="1"/>
</dbReference>
<evidence type="ECO:0000256" key="5">
    <source>
        <dbReference type="PIRSR" id="PIRSR015582-2"/>
    </source>
</evidence>
<dbReference type="GO" id="GO:0047777">
    <property type="term" value="F:(S)-citramalyl-CoA lyase activity"/>
    <property type="evidence" value="ECO:0007669"/>
    <property type="project" value="TreeGrafter"/>
</dbReference>
<gene>
    <name evidence="7" type="ORF">CCO03_15950</name>
</gene>
<dbReference type="InterPro" id="IPR005000">
    <property type="entry name" value="Aldolase/citrate-lyase_domain"/>
</dbReference>
<feature type="domain" description="HpcH/HpaI aldolase/citrate lyase" evidence="6">
    <location>
        <begin position="10"/>
        <end position="226"/>
    </location>
</feature>
<feature type="binding site" evidence="4">
    <location>
        <position position="128"/>
    </location>
    <ligand>
        <name>substrate</name>
    </ligand>
</feature>
<dbReference type="InterPro" id="IPR011206">
    <property type="entry name" value="Citrate_lyase_beta/mcl1/mcl2"/>
</dbReference>
<feature type="binding site" evidence="4">
    <location>
        <position position="71"/>
    </location>
    <ligand>
        <name>substrate</name>
    </ligand>
</feature>
<keyword evidence="8" id="KW-1185">Reference proteome</keyword>
<proteinExistence type="predicted"/>
<dbReference type="Pfam" id="PF03328">
    <property type="entry name" value="HpcH_HpaI"/>
    <property type="match status" value="1"/>
</dbReference>
<evidence type="ECO:0000313" key="8">
    <source>
        <dbReference type="Proteomes" id="UP000196138"/>
    </source>
</evidence>
<dbReference type="InterPro" id="IPR015813">
    <property type="entry name" value="Pyrv/PenolPyrv_kinase-like_dom"/>
</dbReference>
<evidence type="ECO:0000256" key="2">
    <source>
        <dbReference type="ARBA" id="ARBA00022723"/>
    </source>
</evidence>
<dbReference type="AlphaFoldDB" id="A0A1Y0EQT7"/>
<dbReference type="PIRSF" id="PIRSF015582">
    <property type="entry name" value="Cit_lyase_B"/>
    <property type="match status" value="1"/>
</dbReference>
<dbReference type="GO" id="GO:0046872">
    <property type="term" value="F:metal ion binding"/>
    <property type="evidence" value="ECO:0007669"/>
    <property type="project" value="UniProtKB-KW"/>
</dbReference>
<dbReference type="RefSeq" id="WP_087282636.1">
    <property type="nucleotide sequence ID" value="NZ_CP021455.1"/>
</dbReference>
<dbReference type="EMBL" id="CP021455">
    <property type="protein sequence ID" value="ARU05963.1"/>
    <property type="molecule type" value="Genomic_DNA"/>
</dbReference>
<protein>
    <submittedName>
        <fullName evidence="7">CoA ester lyase</fullName>
    </submittedName>
</protein>
<dbReference type="GO" id="GO:0106064">
    <property type="term" value="P:regulation of cobalamin metabolic process"/>
    <property type="evidence" value="ECO:0007669"/>
    <property type="project" value="TreeGrafter"/>
</dbReference>
<dbReference type="InterPro" id="IPR040442">
    <property type="entry name" value="Pyrv_kinase-like_dom_sf"/>
</dbReference>
<feature type="binding site" evidence="5">
    <location>
        <position position="128"/>
    </location>
    <ligand>
        <name>Mg(2+)</name>
        <dbReference type="ChEBI" id="CHEBI:18420"/>
    </ligand>
</feature>
<dbReference type="Proteomes" id="UP000196138">
    <property type="component" value="Chromosome"/>
</dbReference>
<dbReference type="PANTHER" id="PTHR11105">
    <property type="entry name" value="CITRATE LYASE SUBUNIT BETA-RELATED"/>
    <property type="match status" value="1"/>
</dbReference>
<keyword evidence="2 5" id="KW-0479">Metal-binding</keyword>
<reference evidence="7 8" key="1">
    <citation type="submission" date="2017-05" db="EMBL/GenBank/DDBJ databases">
        <authorList>
            <person name="Song R."/>
            <person name="Chenine A.L."/>
            <person name="Ruprecht R.M."/>
        </authorList>
    </citation>
    <scope>NUCLEOTIDE SEQUENCE [LARGE SCALE GENOMIC DNA]</scope>
    <source>
        <strain evidence="7 8">DSM 26136</strain>
    </source>
</reference>
<evidence type="ECO:0000256" key="3">
    <source>
        <dbReference type="ARBA" id="ARBA00022842"/>
    </source>
</evidence>
<evidence type="ECO:0000259" key="6">
    <source>
        <dbReference type="Pfam" id="PF03328"/>
    </source>
</evidence>
<keyword evidence="7" id="KW-0456">Lyase</keyword>
<dbReference type="KEGG" id="cser:CCO03_15950"/>
<feature type="binding site" evidence="5">
    <location>
        <position position="158"/>
    </location>
    <ligand>
        <name>Mg(2+)</name>
        <dbReference type="ChEBI" id="CHEBI:18420"/>
    </ligand>
</feature>
<dbReference type="SUPFAM" id="SSF51621">
    <property type="entry name" value="Phosphoenolpyruvate/pyruvate domain"/>
    <property type="match status" value="1"/>
</dbReference>
<evidence type="ECO:0000256" key="4">
    <source>
        <dbReference type="PIRSR" id="PIRSR015582-1"/>
    </source>
</evidence>
<comment type="cofactor">
    <cofactor evidence="1">
        <name>Mg(2+)</name>
        <dbReference type="ChEBI" id="CHEBI:18420"/>
    </cofactor>
</comment>
<dbReference type="Gene3D" id="3.20.20.60">
    <property type="entry name" value="Phosphoenolpyruvate-binding domains"/>
    <property type="match status" value="1"/>
</dbReference>
<accession>A0A1Y0EQT7</accession>
<keyword evidence="3 5" id="KW-0460">Magnesium</keyword>
<dbReference type="InterPro" id="IPR040186">
    <property type="entry name" value="Citramalyl-CoA_lyase"/>
</dbReference>